<keyword evidence="5" id="KW-1185">Reference proteome</keyword>
<sequence length="315" mass="35117">RIPSYRQGSSVVDKVCVSNTKDNTVYIPNTIAIDLVGSHSYYGDTGGPLMCDGVQIGVCSTYEYKNKTVSVVYAVVAAYKHWIESTIEEEPYVSMKSNERRYFKCTGTILTDRWILTAAHCADKKDNDFLLDTITYSAGEVTLREDNMDSILSYAIHPDYGARKKRLDNGRIASYNENDLCLLHTKSVIKFDNFVQPACISSSKNITGDCIIVGFGKLMDRSNGDSFGNLDLYFAQLDYEILEGYDHKTKIVWMKDRYPSIGDSGGPLVCEGSQLGVLSQGGESIDGIFVIYTLLGDFKSWIESTTETDTHLFLT</sequence>
<reference evidence="4" key="2">
    <citation type="submission" date="2023-05" db="EMBL/GenBank/DDBJ databases">
        <authorList>
            <person name="Fouks B."/>
        </authorList>
    </citation>
    <scope>NUCLEOTIDE SEQUENCE</scope>
    <source>
        <strain evidence="4">Stay&amp;Tobe</strain>
        <tissue evidence="4">Testes</tissue>
    </source>
</reference>
<accession>A0AAD8A9F2</accession>
<dbReference type="InterPro" id="IPR051487">
    <property type="entry name" value="Ser/Thr_Proteases_Immune/Dev"/>
</dbReference>
<gene>
    <name evidence="4" type="ORF">L9F63_014342</name>
</gene>
<evidence type="ECO:0000256" key="2">
    <source>
        <dbReference type="ARBA" id="ARBA00024195"/>
    </source>
</evidence>
<keyword evidence="1" id="KW-1015">Disulfide bond</keyword>
<dbReference type="PROSITE" id="PS50240">
    <property type="entry name" value="TRYPSIN_DOM"/>
    <property type="match status" value="1"/>
</dbReference>
<protein>
    <recommendedName>
        <fullName evidence="3">Peptidase S1 domain-containing protein</fullName>
    </recommendedName>
</protein>
<dbReference type="PRINTS" id="PR00722">
    <property type="entry name" value="CHYMOTRYPSIN"/>
</dbReference>
<feature type="non-terminal residue" evidence="4">
    <location>
        <position position="315"/>
    </location>
</feature>
<dbReference type="InterPro" id="IPR043504">
    <property type="entry name" value="Peptidase_S1_PA_chymotrypsin"/>
</dbReference>
<name>A0AAD8A9F2_DIPPU</name>
<dbReference type="Pfam" id="PF00089">
    <property type="entry name" value="Trypsin"/>
    <property type="match status" value="2"/>
</dbReference>
<evidence type="ECO:0000259" key="3">
    <source>
        <dbReference type="PROSITE" id="PS50240"/>
    </source>
</evidence>
<dbReference type="InterPro" id="IPR001254">
    <property type="entry name" value="Trypsin_dom"/>
</dbReference>
<organism evidence="4 5">
    <name type="scientific">Diploptera punctata</name>
    <name type="common">Pacific beetle cockroach</name>
    <dbReference type="NCBI Taxonomy" id="6984"/>
    <lineage>
        <taxon>Eukaryota</taxon>
        <taxon>Metazoa</taxon>
        <taxon>Ecdysozoa</taxon>
        <taxon>Arthropoda</taxon>
        <taxon>Hexapoda</taxon>
        <taxon>Insecta</taxon>
        <taxon>Pterygota</taxon>
        <taxon>Neoptera</taxon>
        <taxon>Polyneoptera</taxon>
        <taxon>Dictyoptera</taxon>
        <taxon>Blattodea</taxon>
        <taxon>Blaberoidea</taxon>
        <taxon>Blaberidae</taxon>
        <taxon>Diplopterinae</taxon>
        <taxon>Diploptera</taxon>
    </lineage>
</organism>
<dbReference type="PANTHER" id="PTHR24256">
    <property type="entry name" value="TRYPTASE-RELATED"/>
    <property type="match status" value="1"/>
</dbReference>
<reference evidence="4" key="1">
    <citation type="journal article" date="2023" name="IScience">
        <title>Live-bearing cockroach genome reveals convergent evolutionary mechanisms linked to viviparity in insects and beyond.</title>
        <authorList>
            <person name="Fouks B."/>
            <person name="Harrison M.C."/>
            <person name="Mikhailova A.A."/>
            <person name="Marchal E."/>
            <person name="English S."/>
            <person name="Carruthers M."/>
            <person name="Jennings E.C."/>
            <person name="Chiamaka E.L."/>
            <person name="Frigard R.A."/>
            <person name="Pippel M."/>
            <person name="Attardo G.M."/>
            <person name="Benoit J.B."/>
            <person name="Bornberg-Bauer E."/>
            <person name="Tobe S.S."/>
        </authorList>
    </citation>
    <scope>NUCLEOTIDE SEQUENCE</scope>
    <source>
        <strain evidence="4">Stay&amp;Tobe</strain>
    </source>
</reference>
<dbReference type="InterPro" id="IPR018114">
    <property type="entry name" value="TRYPSIN_HIS"/>
</dbReference>
<feature type="domain" description="Peptidase S1" evidence="3">
    <location>
        <begin position="75"/>
        <end position="307"/>
    </location>
</feature>
<comment type="similarity">
    <text evidence="2">Belongs to the peptidase S1 family. CLIP subfamily.</text>
</comment>
<dbReference type="InterPro" id="IPR009003">
    <property type="entry name" value="Peptidase_S1_PA"/>
</dbReference>
<feature type="non-terminal residue" evidence="4">
    <location>
        <position position="1"/>
    </location>
</feature>
<dbReference type="AlphaFoldDB" id="A0AAD8A9F2"/>
<dbReference type="GO" id="GO:0006508">
    <property type="term" value="P:proteolysis"/>
    <property type="evidence" value="ECO:0007669"/>
    <property type="project" value="InterPro"/>
</dbReference>
<evidence type="ECO:0000256" key="1">
    <source>
        <dbReference type="ARBA" id="ARBA00023157"/>
    </source>
</evidence>
<dbReference type="PROSITE" id="PS00134">
    <property type="entry name" value="TRYPSIN_HIS"/>
    <property type="match status" value="1"/>
</dbReference>
<dbReference type="Gene3D" id="2.40.10.10">
    <property type="entry name" value="Trypsin-like serine proteases"/>
    <property type="match status" value="3"/>
</dbReference>
<dbReference type="GO" id="GO:0004252">
    <property type="term" value="F:serine-type endopeptidase activity"/>
    <property type="evidence" value="ECO:0007669"/>
    <property type="project" value="InterPro"/>
</dbReference>
<dbReference type="EMBL" id="JASPKZ010003064">
    <property type="protein sequence ID" value="KAJ9594182.1"/>
    <property type="molecule type" value="Genomic_DNA"/>
</dbReference>
<dbReference type="SUPFAM" id="SSF50494">
    <property type="entry name" value="Trypsin-like serine proteases"/>
    <property type="match status" value="2"/>
</dbReference>
<dbReference type="InterPro" id="IPR001314">
    <property type="entry name" value="Peptidase_S1A"/>
</dbReference>
<dbReference type="SMART" id="SM00020">
    <property type="entry name" value="Tryp_SPc"/>
    <property type="match status" value="1"/>
</dbReference>
<dbReference type="Proteomes" id="UP001233999">
    <property type="component" value="Unassembled WGS sequence"/>
</dbReference>
<evidence type="ECO:0000313" key="4">
    <source>
        <dbReference type="EMBL" id="KAJ9594182.1"/>
    </source>
</evidence>
<comment type="caution">
    <text evidence="4">The sequence shown here is derived from an EMBL/GenBank/DDBJ whole genome shotgun (WGS) entry which is preliminary data.</text>
</comment>
<evidence type="ECO:0000313" key="5">
    <source>
        <dbReference type="Proteomes" id="UP001233999"/>
    </source>
</evidence>
<proteinExistence type="inferred from homology"/>